<organism evidence="1 2">
    <name type="scientific">Biomphalaria pfeifferi</name>
    <name type="common">Bloodfluke planorb</name>
    <name type="synonym">Freshwater snail</name>
    <dbReference type="NCBI Taxonomy" id="112525"/>
    <lineage>
        <taxon>Eukaryota</taxon>
        <taxon>Metazoa</taxon>
        <taxon>Spiralia</taxon>
        <taxon>Lophotrochozoa</taxon>
        <taxon>Mollusca</taxon>
        <taxon>Gastropoda</taxon>
        <taxon>Heterobranchia</taxon>
        <taxon>Euthyneura</taxon>
        <taxon>Panpulmonata</taxon>
        <taxon>Hygrophila</taxon>
        <taxon>Lymnaeoidea</taxon>
        <taxon>Planorbidae</taxon>
        <taxon>Biomphalaria</taxon>
    </lineage>
</organism>
<comment type="caution">
    <text evidence="1">The sequence shown here is derived from an EMBL/GenBank/DDBJ whole genome shotgun (WGS) entry which is preliminary data.</text>
</comment>
<sequence length="63" mass="6971">SPLDIQMESSSAQSALEFSYSLSHSQSTKQQELAHATCYGCCLTLKNFKDESNRPALPVYLTN</sequence>
<name>A0AAD8BUI8_BIOPF</name>
<gene>
    <name evidence="1" type="ORF">Bpfe_009794</name>
</gene>
<keyword evidence="2" id="KW-1185">Reference proteome</keyword>
<accession>A0AAD8BUI8</accession>
<dbReference type="AlphaFoldDB" id="A0AAD8BUI8"/>
<evidence type="ECO:0000313" key="2">
    <source>
        <dbReference type="Proteomes" id="UP001233172"/>
    </source>
</evidence>
<feature type="non-terminal residue" evidence="1">
    <location>
        <position position="63"/>
    </location>
</feature>
<dbReference type="Proteomes" id="UP001233172">
    <property type="component" value="Unassembled WGS sequence"/>
</dbReference>
<proteinExistence type="predicted"/>
<reference evidence="1" key="2">
    <citation type="submission" date="2023-04" db="EMBL/GenBank/DDBJ databases">
        <authorList>
            <person name="Bu L."/>
            <person name="Lu L."/>
            <person name="Laidemitt M.R."/>
            <person name="Zhang S.M."/>
            <person name="Mutuku M."/>
            <person name="Mkoji G."/>
            <person name="Steinauer M."/>
            <person name="Loker E.S."/>
        </authorList>
    </citation>
    <scope>NUCLEOTIDE SEQUENCE</scope>
    <source>
        <strain evidence="1">KasaAsao</strain>
        <tissue evidence="1">Whole Snail</tissue>
    </source>
</reference>
<protein>
    <submittedName>
        <fullName evidence="1">Uncharacterized protein</fullName>
    </submittedName>
</protein>
<reference evidence="1" key="1">
    <citation type="journal article" date="2023" name="PLoS Negl. Trop. Dis.">
        <title>A genome sequence for Biomphalaria pfeifferi, the major vector snail for the human-infecting parasite Schistosoma mansoni.</title>
        <authorList>
            <person name="Bu L."/>
            <person name="Lu L."/>
            <person name="Laidemitt M.R."/>
            <person name="Zhang S.M."/>
            <person name="Mutuku M."/>
            <person name="Mkoji G."/>
            <person name="Steinauer M."/>
            <person name="Loker E.S."/>
        </authorList>
    </citation>
    <scope>NUCLEOTIDE SEQUENCE</scope>
    <source>
        <strain evidence="1">KasaAsao</strain>
    </source>
</reference>
<dbReference type="EMBL" id="JASAOG010000033">
    <property type="protein sequence ID" value="KAK0060925.1"/>
    <property type="molecule type" value="Genomic_DNA"/>
</dbReference>
<evidence type="ECO:0000313" key="1">
    <source>
        <dbReference type="EMBL" id="KAK0060925.1"/>
    </source>
</evidence>